<accession>A0AAX4J777</accession>
<name>A0AAX4J777_9CAUD</name>
<keyword evidence="1" id="KW-0378">Hydrolase</keyword>
<protein>
    <submittedName>
        <fullName evidence="1">Homing endonuclease</fullName>
    </submittedName>
</protein>
<evidence type="ECO:0000313" key="1">
    <source>
        <dbReference type="EMBL" id="WRW34626.1"/>
    </source>
</evidence>
<keyword evidence="1" id="KW-0255">Endonuclease</keyword>
<sequence>MEYWNENNMFYAKTKQGEINYIDLSRIGTKGKSIDWKSVSYKIIPFRYMDIEDTLILRYHKGKCILEYRDNKVEMQVTNLKRVKLNQLVNKTPIRVFQDYNKGDIVKGCEVLAVKKVNYKTYYLLYNIKEEVYDVIENQKLRNIKTNNYIPHDTVPISKMLYNHLYARKVVKHTEDLFKYRDTSKKYIDIKCDKCGKENKVRVNQLVSTTHICYCQKNKSSFPERFIQAVLDTLSIEYQREVKVKGLGDKRFDFYLPNEDLFIEVNGLQHYKPTAFMDFERTIRSDKAKQEWCKKNKKKLIIIDARKSTYTWLLKEVKNYFKVDSNKVIKHFNNVYR</sequence>
<evidence type="ECO:0000313" key="2">
    <source>
        <dbReference type="Proteomes" id="UP001432109"/>
    </source>
</evidence>
<dbReference type="Gene3D" id="3.40.960.10">
    <property type="entry name" value="VSR Endonuclease"/>
    <property type="match status" value="1"/>
</dbReference>
<gene>
    <name evidence="1" type="ORF">CF5_0176</name>
</gene>
<organism evidence="1 2">
    <name type="scientific">Staphylococcus phage CF5</name>
    <dbReference type="NCBI Taxonomy" id="3113739"/>
    <lineage>
        <taxon>Viruses</taxon>
        <taxon>Duplodnaviria</taxon>
        <taxon>Heunggongvirae</taxon>
        <taxon>Uroviricota</taxon>
        <taxon>Caudoviricetes</taxon>
        <taxon>Herelleviridae</taxon>
        <taxon>Twortvirinae</taxon>
        <taxon>Silviavirus</taxon>
    </lineage>
</organism>
<proteinExistence type="predicted"/>
<dbReference type="EMBL" id="PP034390">
    <property type="protein sequence ID" value="WRW34626.1"/>
    <property type="molecule type" value="Genomic_DNA"/>
</dbReference>
<keyword evidence="1" id="KW-0540">Nuclease</keyword>
<dbReference type="GO" id="GO:0004519">
    <property type="term" value="F:endonuclease activity"/>
    <property type="evidence" value="ECO:0007669"/>
    <property type="project" value="UniProtKB-KW"/>
</dbReference>
<reference evidence="1" key="1">
    <citation type="submission" date="2023-12" db="EMBL/GenBank/DDBJ databases">
        <title>Isolation and Characterisation of Novel Lytic Bacteriophages for therapeutic applications in Prosthetic Joint Infections.</title>
        <authorList>
            <person name="Burton N."/>
            <person name="Melo L.D.R."/>
            <person name="Pearce B."/>
            <person name="Tadesse M.D."/>
            <person name="Vryonis E."/>
            <person name="Sagona A."/>
        </authorList>
    </citation>
    <scope>NUCLEOTIDE SEQUENCE</scope>
</reference>
<dbReference type="Proteomes" id="UP001432109">
    <property type="component" value="Segment"/>
</dbReference>